<evidence type="ECO:0000313" key="2">
    <source>
        <dbReference type="Proteomes" id="UP000000739"/>
    </source>
</evidence>
<accession>B8FFX1</accession>
<proteinExistence type="predicted"/>
<dbReference type="AlphaFoldDB" id="B8FFX1"/>
<organism evidence="1 2">
    <name type="scientific">Desulfatibacillum aliphaticivorans</name>
    <dbReference type="NCBI Taxonomy" id="218208"/>
    <lineage>
        <taxon>Bacteria</taxon>
        <taxon>Pseudomonadati</taxon>
        <taxon>Thermodesulfobacteriota</taxon>
        <taxon>Desulfobacteria</taxon>
        <taxon>Desulfobacterales</taxon>
        <taxon>Desulfatibacillaceae</taxon>
        <taxon>Desulfatibacillum</taxon>
    </lineage>
</organism>
<dbReference type="RefSeq" id="WP_012610959.1">
    <property type="nucleotide sequence ID" value="NC_011768.1"/>
</dbReference>
<dbReference type="KEGG" id="dal:Dalk_1829"/>
<dbReference type="EMBL" id="CP001322">
    <property type="protein sequence ID" value="ACL03526.1"/>
    <property type="molecule type" value="Genomic_DNA"/>
</dbReference>
<dbReference type="HOGENOM" id="CLU_3151976_0_0_7"/>
<name>B8FFX1_DESAL</name>
<sequence length="48" mass="5417">MRLLERFKALEAFEAEDQEAVIKLIDAMIVKNQVQGVIMGRVENKGKG</sequence>
<gene>
    <name evidence="1" type="ordered locus">Dalk_1829</name>
</gene>
<protein>
    <submittedName>
        <fullName evidence="1">Uncharacterized protein</fullName>
    </submittedName>
</protein>
<evidence type="ECO:0000313" key="1">
    <source>
        <dbReference type="EMBL" id="ACL03526.1"/>
    </source>
</evidence>
<keyword evidence="2" id="KW-1185">Reference proteome</keyword>
<reference evidence="1 2" key="1">
    <citation type="journal article" date="2012" name="Environ. Microbiol.">
        <title>The genome sequence of Desulfatibacillum alkenivorans AK-01: a blueprint for anaerobic alkane oxidation.</title>
        <authorList>
            <person name="Callaghan A.V."/>
            <person name="Morris B.E."/>
            <person name="Pereira I.A."/>
            <person name="McInerney M.J."/>
            <person name="Austin R.N."/>
            <person name="Groves J.T."/>
            <person name="Kukor J.J."/>
            <person name="Suflita J.M."/>
            <person name="Young L.Y."/>
            <person name="Zylstra G.J."/>
            <person name="Wawrik B."/>
        </authorList>
    </citation>
    <scope>NUCLEOTIDE SEQUENCE [LARGE SCALE GENOMIC DNA]</scope>
    <source>
        <strain evidence="1 2">AK-01</strain>
    </source>
</reference>
<dbReference type="Proteomes" id="UP000000739">
    <property type="component" value="Chromosome"/>
</dbReference>